<dbReference type="Pfam" id="PF02074">
    <property type="entry name" value="Peptidase_M32"/>
    <property type="match status" value="1"/>
</dbReference>
<evidence type="ECO:0000256" key="1">
    <source>
        <dbReference type="PIRSR" id="PIRSR006615-2"/>
    </source>
</evidence>
<keyword evidence="2" id="KW-0732">Signal</keyword>
<feature type="active site" description="Proton donor/acceptor" evidence="1">
    <location>
        <position position="308"/>
    </location>
</feature>
<feature type="chain" id="PRO_5030523235" description="Carboxypeptidase" evidence="2">
    <location>
        <begin position="30"/>
        <end position="546"/>
    </location>
</feature>
<dbReference type="GO" id="GO:0004181">
    <property type="term" value="F:metallocarboxypeptidase activity"/>
    <property type="evidence" value="ECO:0007669"/>
    <property type="project" value="InterPro"/>
</dbReference>
<accession>A0A7S2R6T4</accession>
<feature type="signal peptide" evidence="2">
    <location>
        <begin position="1"/>
        <end position="29"/>
    </location>
</feature>
<evidence type="ECO:0000313" key="3">
    <source>
        <dbReference type="EMBL" id="CAD9662064.1"/>
    </source>
</evidence>
<evidence type="ECO:0008006" key="4">
    <source>
        <dbReference type="Google" id="ProtNLM"/>
    </source>
</evidence>
<dbReference type="PRINTS" id="PR00998">
    <property type="entry name" value="CRBOXYPTASET"/>
</dbReference>
<evidence type="ECO:0000256" key="2">
    <source>
        <dbReference type="SAM" id="SignalP"/>
    </source>
</evidence>
<dbReference type="PANTHER" id="PTHR34217">
    <property type="entry name" value="METAL-DEPENDENT CARBOXYPEPTIDASE"/>
    <property type="match status" value="1"/>
</dbReference>
<dbReference type="AlphaFoldDB" id="A0A7S2R6T4"/>
<dbReference type="PANTHER" id="PTHR34217:SF1">
    <property type="entry name" value="CARBOXYPEPTIDASE 1"/>
    <property type="match status" value="1"/>
</dbReference>
<dbReference type="EMBL" id="HBHJ01001961">
    <property type="protein sequence ID" value="CAD9662064.1"/>
    <property type="molecule type" value="Transcribed_RNA"/>
</dbReference>
<dbReference type="GO" id="GO:0006508">
    <property type="term" value="P:proteolysis"/>
    <property type="evidence" value="ECO:0007669"/>
    <property type="project" value="InterPro"/>
</dbReference>
<dbReference type="SUPFAM" id="SSF55486">
    <property type="entry name" value="Metalloproteases ('zincins'), catalytic domain"/>
    <property type="match status" value="1"/>
</dbReference>
<feature type="non-terminal residue" evidence="3">
    <location>
        <position position="1"/>
    </location>
</feature>
<gene>
    <name evidence="3" type="ORF">RMAR1173_LOCUS1248</name>
</gene>
<reference evidence="3" key="1">
    <citation type="submission" date="2021-01" db="EMBL/GenBank/DDBJ databases">
        <authorList>
            <person name="Corre E."/>
            <person name="Pelletier E."/>
            <person name="Niang G."/>
            <person name="Scheremetjew M."/>
            <person name="Finn R."/>
            <person name="Kale V."/>
            <person name="Holt S."/>
            <person name="Cochrane G."/>
            <person name="Meng A."/>
            <person name="Brown T."/>
            <person name="Cohen L."/>
        </authorList>
    </citation>
    <scope>NUCLEOTIDE SEQUENCE</scope>
    <source>
        <strain evidence="3">CCMP1243</strain>
    </source>
</reference>
<dbReference type="PROSITE" id="PS52034">
    <property type="entry name" value="PEPTIDASE_M32"/>
    <property type="match status" value="1"/>
</dbReference>
<proteinExistence type="predicted"/>
<organism evidence="3">
    <name type="scientific">Rhizochromulina marina</name>
    <dbReference type="NCBI Taxonomy" id="1034831"/>
    <lineage>
        <taxon>Eukaryota</taxon>
        <taxon>Sar</taxon>
        <taxon>Stramenopiles</taxon>
        <taxon>Ochrophyta</taxon>
        <taxon>Dictyochophyceae</taxon>
        <taxon>Rhizochromulinales</taxon>
        <taxon>Rhizochromulina</taxon>
    </lineage>
</organism>
<dbReference type="InterPro" id="IPR001333">
    <property type="entry name" value="Peptidase_M32_Taq"/>
</dbReference>
<dbReference type="CDD" id="cd06460">
    <property type="entry name" value="M32_Taq"/>
    <property type="match status" value="1"/>
</dbReference>
<dbReference type="PIRSF" id="PIRSF006615">
    <property type="entry name" value="Zn_crbxpep_Taq"/>
    <property type="match status" value="1"/>
</dbReference>
<name>A0A7S2R6T4_9STRA</name>
<sequence length="546" mass="60352">VSPSMRGGIFFLALHALSALLLSCPVSEAMASPAVRPASLETLFSTLRNIASLRQAKALVEWDQLVMMSHADATSKARGGHLAALAGVIHEKSTAGELGDAIAAAERDLAKGGADARDMAAVRDARRDFDMETKISSELATRKAALSAEAYSTWNKARTASDFSMFEETLSRCFAVAAEVAEARADGRPIYDTCLDEFERGMPAERIAGIFDEVKAALQPLIQQVLQSEHKPSEAPLSTPTGVDSFDLKAQETLNKDIVKSLGFNFDQGRVDVSVHPFTTSFSPADVRITSRFNDKEWYQGLAGSVHECGHAMYESQLRDTGLPVDQALSMGVHESQSLFWERHIGLSRPFWKWCGPKVRDALGVVGDDEELYRAVNHVKQGFIRVEADELTYPMHVILRYTLERKLMSGEMTVAELPEAWNRGMEELLGVEVPDDAKGCLQDVHWSALAIGYFPTYLLGAMMAAQLSHYIRQDAEFRAAHGDVDELIAAGNFAPFKEWLRVHIHDNGSLHDSMDTLLQAEFGEPLMPKYFISYLQDKYADIYQLA</sequence>
<dbReference type="Gene3D" id="1.10.1370.30">
    <property type="match status" value="1"/>
</dbReference>
<protein>
    <recommendedName>
        <fullName evidence="4">Carboxypeptidase</fullName>
    </recommendedName>
</protein>